<keyword evidence="13" id="KW-1185">Reference proteome</keyword>
<proteinExistence type="predicted"/>
<feature type="domain" description="C2H2-type" evidence="11">
    <location>
        <begin position="82"/>
        <end position="111"/>
    </location>
</feature>
<reference evidence="12" key="1">
    <citation type="journal article" date="2020" name="Stud. Mycol.">
        <title>101 Dothideomycetes genomes: a test case for predicting lifestyles and emergence of pathogens.</title>
        <authorList>
            <person name="Haridas S."/>
            <person name="Albert R."/>
            <person name="Binder M."/>
            <person name="Bloem J."/>
            <person name="Labutti K."/>
            <person name="Salamov A."/>
            <person name="Andreopoulos B."/>
            <person name="Baker S."/>
            <person name="Barry K."/>
            <person name="Bills G."/>
            <person name="Bluhm B."/>
            <person name="Cannon C."/>
            <person name="Castanera R."/>
            <person name="Culley D."/>
            <person name="Daum C."/>
            <person name="Ezra D."/>
            <person name="Gonzalez J."/>
            <person name="Henrissat B."/>
            <person name="Kuo A."/>
            <person name="Liang C."/>
            <person name="Lipzen A."/>
            <person name="Lutzoni F."/>
            <person name="Magnuson J."/>
            <person name="Mondo S."/>
            <person name="Nolan M."/>
            <person name="Ohm R."/>
            <person name="Pangilinan J."/>
            <person name="Park H.-J."/>
            <person name="Ramirez L."/>
            <person name="Alfaro M."/>
            <person name="Sun H."/>
            <person name="Tritt A."/>
            <person name="Yoshinaga Y."/>
            <person name="Zwiers L.-H."/>
            <person name="Turgeon B."/>
            <person name="Goodwin S."/>
            <person name="Spatafora J."/>
            <person name="Crous P."/>
            <person name="Grigoriev I."/>
        </authorList>
    </citation>
    <scope>NUCLEOTIDE SEQUENCE</scope>
    <source>
        <strain evidence="12">CBS 260.36</strain>
    </source>
</reference>
<dbReference type="Proteomes" id="UP000799439">
    <property type="component" value="Unassembled WGS sequence"/>
</dbReference>
<evidence type="ECO:0000259" key="11">
    <source>
        <dbReference type="PROSITE" id="PS50157"/>
    </source>
</evidence>
<accession>A0A9P4J757</accession>
<evidence type="ECO:0000256" key="7">
    <source>
        <dbReference type="ARBA" id="ARBA00023163"/>
    </source>
</evidence>
<feature type="domain" description="C2H2-type" evidence="11">
    <location>
        <begin position="112"/>
        <end position="142"/>
    </location>
</feature>
<evidence type="ECO:0000313" key="13">
    <source>
        <dbReference type="Proteomes" id="UP000799439"/>
    </source>
</evidence>
<dbReference type="SMART" id="SM00355">
    <property type="entry name" value="ZnF_C2H2"/>
    <property type="match status" value="10"/>
</dbReference>
<dbReference type="InterPro" id="IPR051061">
    <property type="entry name" value="Zinc_finger_trans_reg"/>
</dbReference>
<keyword evidence="2" id="KW-0479">Metal-binding</keyword>
<feature type="compositionally biased region" description="Basic and acidic residues" evidence="10">
    <location>
        <begin position="411"/>
        <end position="435"/>
    </location>
</feature>
<evidence type="ECO:0000256" key="2">
    <source>
        <dbReference type="ARBA" id="ARBA00022723"/>
    </source>
</evidence>
<dbReference type="PANTHER" id="PTHR46179">
    <property type="entry name" value="ZINC FINGER PROTEIN"/>
    <property type="match status" value="1"/>
</dbReference>
<feature type="domain" description="C2H2-type" evidence="11">
    <location>
        <begin position="321"/>
        <end position="351"/>
    </location>
</feature>
<sequence length="547" mass="60826">MSAIAIKRLPPAEGHGHASKRVKSGGTPELVHLDPRLCSQTSAGNSAPSDLESNIEGVTSDIVIKSQPSTPATTYPCREKNFLCDFPGCGKAYNRPVRLAEHQRSHTNERPFVCKHEGCGKSFLRDSHLKHHVKSQHENLRDWVCDWPGCGQAFATGQRMRTHRKRHEDREQFRCTGFPPCEQQFRKQETLERHIASVHLKDAPYVCEHLDEESGQACEKRFKQASGLSWHREREHESTKPKHFCNQCTPAADEADNTSQQNANGPEAKLTGFSSYSELQVHIKDVHPPTCNHCGHVCSTASQLKAHMDIEHVDLEERRTIPCQEPTCARKFTKKGNMLVHYRSAHEEQKFVCGQFAVGGSKIVPEWDGIGACGRGFATKASLEKHVRTQHLNLPLQPSRGKEKRKQRKARMSEHDHGHIHGDDDEYGHEHRTTRDAGSGLDHGEATIFPGVEYQAFGQLPCAIAVCQQRFEHMSGLESHLETVHGFSALAALDAAEAVCEKEALTGGRFWVGGEEGSGLVEDDHEFANCLTQALGGADVVKSSSYV</sequence>
<dbReference type="PROSITE" id="PS50157">
    <property type="entry name" value="ZINC_FINGER_C2H2_2"/>
    <property type="match status" value="6"/>
</dbReference>
<protein>
    <recommendedName>
        <fullName evidence="11">C2H2-type domain-containing protein</fullName>
    </recommendedName>
</protein>
<evidence type="ECO:0000256" key="9">
    <source>
        <dbReference type="PROSITE-ProRule" id="PRU00042"/>
    </source>
</evidence>
<keyword evidence="5" id="KW-0862">Zinc</keyword>
<keyword evidence="4 9" id="KW-0863">Zinc-finger</keyword>
<name>A0A9P4J757_9PEZI</name>
<keyword evidence="3" id="KW-0677">Repeat</keyword>
<evidence type="ECO:0000256" key="6">
    <source>
        <dbReference type="ARBA" id="ARBA00023015"/>
    </source>
</evidence>
<evidence type="ECO:0000256" key="10">
    <source>
        <dbReference type="SAM" id="MobiDB-lite"/>
    </source>
</evidence>
<evidence type="ECO:0000256" key="1">
    <source>
        <dbReference type="ARBA" id="ARBA00004123"/>
    </source>
</evidence>
<keyword evidence="8" id="KW-0539">Nucleus</keyword>
<evidence type="ECO:0000256" key="3">
    <source>
        <dbReference type="ARBA" id="ARBA00022737"/>
    </source>
</evidence>
<dbReference type="PANTHER" id="PTHR46179:SF13">
    <property type="entry name" value="C2H2-TYPE DOMAIN-CONTAINING PROTEIN"/>
    <property type="match status" value="1"/>
</dbReference>
<dbReference type="EMBL" id="ML996082">
    <property type="protein sequence ID" value="KAF2155976.1"/>
    <property type="molecule type" value="Genomic_DNA"/>
</dbReference>
<evidence type="ECO:0000256" key="8">
    <source>
        <dbReference type="ARBA" id="ARBA00023242"/>
    </source>
</evidence>
<feature type="domain" description="C2H2-type" evidence="11">
    <location>
        <begin position="173"/>
        <end position="204"/>
    </location>
</feature>
<evidence type="ECO:0000256" key="5">
    <source>
        <dbReference type="ARBA" id="ARBA00022833"/>
    </source>
</evidence>
<feature type="domain" description="C2H2-type" evidence="11">
    <location>
        <begin position="143"/>
        <end position="172"/>
    </location>
</feature>
<dbReference type="InterPro" id="IPR013087">
    <property type="entry name" value="Znf_C2H2_type"/>
</dbReference>
<dbReference type="Pfam" id="PF00096">
    <property type="entry name" value="zf-C2H2"/>
    <property type="match status" value="1"/>
</dbReference>
<organism evidence="12 13">
    <name type="scientific">Myriangium duriaei CBS 260.36</name>
    <dbReference type="NCBI Taxonomy" id="1168546"/>
    <lineage>
        <taxon>Eukaryota</taxon>
        <taxon>Fungi</taxon>
        <taxon>Dikarya</taxon>
        <taxon>Ascomycota</taxon>
        <taxon>Pezizomycotina</taxon>
        <taxon>Dothideomycetes</taxon>
        <taxon>Dothideomycetidae</taxon>
        <taxon>Myriangiales</taxon>
        <taxon>Myriangiaceae</taxon>
        <taxon>Myriangium</taxon>
    </lineage>
</organism>
<dbReference type="OrthoDB" id="4748970at2759"/>
<dbReference type="AlphaFoldDB" id="A0A9P4J757"/>
<gene>
    <name evidence="12" type="ORF">K461DRAFT_290945</name>
</gene>
<comment type="caution">
    <text evidence="12">The sequence shown here is derived from an EMBL/GenBank/DDBJ whole genome shotgun (WGS) entry which is preliminary data.</text>
</comment>
<dbReference type="FunFam" id="3.30.160.60:FF:000125">
    <property type="entry name" value="Putative zinc finger protein 143"/>
    <property type="match status" value="2"/>
</dbReference>
<dbReference type="Gene3D" id="3.30.160.60">
    <property type="entry name" value="Classic Zinc Finger"/>
    <property type="match status" value="5"/>
</dbReference>
<evidence type="ECO:0000256" key="4">
    <source>
        <dbReference type="ARBA" id="ARBA00022771"/>
    </source>
</evidence>
<keyword evidence="7" id="KW-0804">Transcription</keyword>
<evidence type="ECO:0000313" key="12">
    <source>
        <dbReference type="EMBL" id="KAF2155976.1"/>
    </source>
</evidence>
<dbReference type="InterPro" id="IPR036236">
    <property type="entry name" value="Znf_C2H2_sf"/>
</dbReference>
<dbReference type="GO" id="GO:0000981">
    <property type="term" value="F:DNA-binding transcription factor activity, RNA polymerase II-specific"/>
    <property type="evidence" value="ECO:0007669"/>
    <property type="project" value="UniProtKB-ARBA"/>
</dbReference>
<keyword evidence="6" id="KW-0805">Transcription regulation</keyword>
<dbReference type="GO" id="GO:0005634">
    <property type="term" value="C:nucleus"/>
    <property type="evidence" value="ECO:0007669"/>
    <property type="project" value="UniProtKB-SubCell"/>
</dbReference>
<dbReference type="PROSITE" id="PS00028">
    <property type="entry name" value="ZINC_FINGER_C2H2_1"/>
    <property type="match status" value="6"/>
</dbReference>
<dbReference type="GO" id="GO:0008270">
    <property type="term" value="F:zinc ion binding"/>
    <property type="evidence" value="ECO:0007669"/>
    <property type="project" value="UniProtKB-KW"/>
</dbReference>
<dbReference type="SUPFAM" id="SSF57667">
    <property type="entry name" value="beta-beta-alpha zinc fingers"/>
    <property type="match status" value="2"/>
</dbReference>
<feature type="region of interest" description="Disordered" evidence="10">
    <location>
        <begin position="1"/>
        <end position="29"/>
    </location>
</feature>
<feature type="domain" description="C2H2-type" evidence="11">
    <location>
        <begin position="205"/>
        <end position="241"/>
    </location>
</feature>
<dbReference type="GO" id="GO:0000978">
    <property type="term" value="F:RNA polymerase II cis-regulatory region sequence-specific DNA binding"/>
    <property type="evidence" value="ECO:0007669"/>
    <property type="project" value="UniProtKB-ARBA"/>
</dbReference>
<feature type="region of interest" description="Disordered" evidence="10">
    <location>
        <begin position="392"/>
        <end position="442"/>
    </location>
</feature>
<comment type="subcellular location">
    <subcellularLocation>
        <location evidence="1">Nucleus</location>
    </subcellularLocation>
</comment>